<keyword evidence="3" id="KW-1185">Reference proteome</keyword>
<dbReference type="AlphaFoldDB" id="H3H919"/>
<accession>H3H919</accession>
<reference evidence="2" key="2">
    <citation type="submission" date="2015-06" db="UniProtKB">
        <authorList>
            <consortium name="EnsemblProtists"/>
        </authorList>
    </citation>
    <scope>IDENTIFICATION</scope>
    <source>
        <strain evidence="2">Pr102</strain>
    </source>
</reference>
<dbReference type="Proteomes" id="UP000005238">
    <property type="component" value="Unassembled WGS sequence"/>
</dbReference>
<proteinExistence type="predicted"/>
<evidence type="ECO:0000313" key="2">
    <source>
        <dbReference type="EnsemblProtists" id="Phyra87334"/>
    </source>
</evidence>
<reference evidence="3" key="1">
    <citation type="journal article" date="2006" name="Science">
        <title>Phytophthora genome sequences uncover evolutionary origins and mechanisms of pathogenesis.</title>
        <authorList>
            <person name="Tyler B.M."/>
            <person name="Tripathy S."/>
            <person name="Zhang X."/>
            <person name="Dehal P."/>
            <person name="Jiang R.H."/>
            <person name="Aerts A."/>
            <person name="Arredondo F.D."/>
            <person name="Baxter L."/>
            <person name="Bensasson D."/>
            <person name="Beynon J.L."/>
            <person name="Chapman J."/>
            <person name="Damasceno C.M."/>
            <person name="Dorrance A.E."/>
            <person name="Dou D."/>
            <person name="Dickerman A.W."/>
            <person name="Dubchak I.L."/>
            <person name="Garbelotto M."/>
            <person name="Gijzen M."/>
            <person name="Gordon S.G."/>
            <person name="Govers F."/>
            <person name="Grunwald N.J."/>
            <person name="Huang W."/>
            <person name="Ivors K.L."/>
            <person name="Jones R.W."/>
            <person name="Kamoun S."/>
            <person name="Krampis K."/>
            <person name="Lamour K.H."/>
            <person name="Lee M.K."/>
            <person name="McDonald W.H."/>
            <person name="Medina M."/>
            <person name="Meijer H.J."/>
            <person name="Nordberg E.K."/>
            <person name="Maclean D.J."/>
            <person name="Ospina-Giraldo M.D."/>
            <person name="Morris P.F."/>
            <person name="Phuntumart V."/>
            <person name="Putnam N.H."/>
            <person name="Rash S."/>
            <person name="Rose J.K."/>
            <person name="Sakihama Y."/>
            <person name="Salamov A.A."/>
            <person name="Savidor A."/>
            <person name="Scheuring C.F."/>
            <person name="Smith B.M."/>
            <person name="Sobral B.W."/>
            <person name="Terry A."/>
            <person name="Torto-Alalibo T.A."/>
            <person name="Win J."/>
            <person name="Xu Z."/>
            <person name="Zhang H."/>
            <person name="Grigoriev I.V."/>
            <person name="Rokhsar D.S."/>
            <person name="Boore J.L."/>
        </authorList>
    </citation>
    <scope>NUCLEOTIDE SEQUENCE [LARGE SCALE GENOMIC DNA]</scope>
    <source>
        <strain evidence="3">Pr102</strain>
    </source>
</reference>
<feature type="chain" id="PRO_5003588325" description="Secreted protein" evidence="1">
    <location>
        <begin position="19"/>
        <end position="122"/>
    </location>
</feature>
<protein>
    <recommendedName>
        <fullName evidence="4">Secreted protein</fullName>
    </recommendedName>
</protein>
<evidence type="ECO:0000313" key="3">
    <source>
        <dbReference type="Proteomes" id="UP000005238"/>
    </source>
</evidence>
<dbReference type="EnsemblProtists" id="Phyra87334">
    <property type="protein sequence ID" value="Phyra87334"/>
    <property type="gene ID" value="Phyra87334"/>
</dbReference>
<dbReference type="VEuPathDB" id="FungiDB:KRP23_4263"/>
<sequence length="122" mass="12738">MLWLWLLQLLIFSSGAMHEPSSSSDDVAVAVASGLCAMAARRANAVGGGVMGGVICTRSAELQAFDCGFSRNEMSDLLFIVVEVDQSALDGGNSVVVTETKALRAASTGMTLAAGRKRSLQR</sequence>
<name>H3H919_PHYRM</name>
<dbReference type="VEuPathDB" id="FungiDB:KRP22_2498"/>
<dbReference type="HOGENOM" id="CLU_2031296_0_0_1"/>
<dbReference type="EMBL" id="DS567714">
    <property type="status" value="NOT_ANNOTATED_CDS"/>
    <property type="molecule type" value="Genomic_DNA"/>
</dbReference>
<keyword evidence="1" id="KW-0732">Signal</keyword>
<evidence type="ECO:0000256" key="1">
    <source>
        <dbReference type="SAM" id="SignalP"/>
    </source>
</evidence>
<evidence type="ECO:0008006" key="4">
    <source>
        <dbReference type="Google" id="ProtNLM"/>
    </source>
</evidence>
<feature type="signal peptide" evidence="1">
    <location>
        <begin position="1"/>
        <end position="18"/>
    </location>
</feature>
<organism evidence="2 3">
    <name type="scientific">Phytophthora ramorum</name>
    <name type="common">Sudden oak death agent</name>
    <dbReference type="NCBI Taxonomy" id="164328"/>
    <lineage>
        <taxon>Eukaryota</taxon>
        <taxon>Sar</taxon>
        <taxon>Stramenopiles</taxon>
        <taxon>Oomycota</taxon>
        <taxon>Peronosporomycetes</taxon>
        <taxon>Peronosporales</taxon>
        <taxon>Peronosporaceae</taxon>
        <taxon>Phytophthora</taxon>
    </lineage>
</organism>
<dbReference type="InParanoid" id="H3H919"/>